<dbReference type="Proteomes" id="UP001266305">
    <property type="component" value="Unassembled WGS sequence"/>
</dbReference>
<evidence type="ECO:0000313" key="2">
    <source>
        <dbReference type="EMBL" id="KAK2090193.1"/>
    </source>
</evidence>
<comment type="caution">
    <text evidence="2">The sequence shown here is derived from an EMBL/GenBank/DDBJ whole genome shotgun (WGS) entry which is preliminary data.</text>
</comment>
<evidence type="ECO:0000313" key="3">
    <source>
        <dbReference type="Proteomes" id="UP001266305"/>
    </source>
</evidence>
<gene>
    <name evidence="2" type="ORF">P7K49_031449</name>
</gene>
<proteinExistence type="predicted"/>
<keyword evidence="3" id="KW-1185">Reference proteome</keyword>
<evidence type="ECO:0000256" key="1">
    <source>
        <dbReference type="SAM" id="MobiDB-lite"/>
    </source>
</evidence>
<feature type="region of interest" description="Disordered" evidence="1">
    <location>
        <begin position="31"/>
        <end position="59"/>
    </location>
</feature>
<feature type="non-terminal residue" evidence="2">
    <location>
        <position position="1"/>
    </location>
</feature>
<dbReference type="EMBL" id="JASSZA010000017">
    <property type="protein sequence ID" value="KAK2090193.1"/>
    <property type="molecule type" value="Genomic_DNA"/>
</dbReference>
<feature type="non-terminal residue" evidence="2">
    <location>
        <position position="59"/>
    </location>
</feature>
<name>A0ABQ9TZF4_SAGOE</name>
<protein>
    <submittedName>
        <fullName evidence="2">Uncharacterized protein</fullName>
    </submittedName>
</protein>
<sequence>STGTSTLLLPLQSLQVPAQKKTRALASLPATAVRSRGGATARPILGTPPGGEQGRRKGT</sequence>
<accession>A0ABQ9TZF4</accession>
<organism evidence="2 3">
    <name type="scientific">Saguinus oedipus</name>
    <name type="common">Cotton-top tamarin</name>
    <name type="synonym">Oedipomidas oedipus</name>
    <dbReference type="NCBI Taxonomy" id="9490"/>
    <lineage>
        <taxon>Eukaryota</taxon>
        <taxon>Metazoa</taxon>
        <taxon>Chordata</taxon>
        <taxon>Craniata</taxon>
        <taxon>Vertebrata</taxon>
        <taxon>Euteleostomi</taxon>
        <taxon>Mammalia</taxon>
        <taxon>Eutheria</taxon>
        <taxon>Euarchontoglires</taxon>
        <taxon>Primates</taxon>
        <taxon>Haplorrhini</taxon>
        <taxon>Platyrrhini</taxon>
        <taxon>Cebidae</taxon>
        <taxon>Callitrichinae</taxon>
        <taxon>Saguinus</taxon>
    </lineage>
</organism>
<reference evidence="2 3" key="1">
    <citation type="submission" date="2023-05" db="EMBL/GenBank/DDBJ databases">
        <title>B98-5 Cell Line De Novo Hybrid Assembly: An Optical Mapping Approach.</title>
        <authorList>
            <person name="Kananen K."/>
            <person name="Auerbach J.A."/>
            <person name="Kautto E."/>
            <person name="Blachly J.S."/>
        </authorList>
    </citation>
    <scope>NUCLEOTIDE SEQUENCE [LARGE SCALE GENOMIC DNA]</scope>
    <source>
        <strain evidence="2">B95-8</strain>
        <tissue evidence="2">Cell line</tissue>
    </source>
</reference>